<protein>
    <submittedName>
        <fullName evidence="1">Uncharacterized protein</fullName>
    </submittedName>
</protein>
<organism evidence="1 2">
    <name type="scientific">Enterococcus durans</name>
    <dbReference type="NCBI Taxonomy" id="53345"/>
    <lineage>
        <taxon>Bacteria</taxon>
        <taxon>Bacillati</taxon>
        <taxon>Bacillota</taxon>
        <taxon>Bacilli</taxon>
        <taxon>Lactobacillales</taxon>
        <taxon>Enterococcaceae</taxon>
        <taxon>Enterococcus</taxon>
    </lineage>
</organism>
<comment type="caution">
    <text evidence="1">The sequence shown here is derived from an EMBL/GenBank/DDBJ whole genome shotgun (WGS) entry which is preliminary data.</text>
</comment>
<sequence length="294" mass="34926">MTASPILLIPKNRSLYFFPSIDSLDVITAKELFVPTFFSSFQKKLATCELIIFLDYGFELEMAQLIRPYTNAKIVLFFWNHFKEEHFNLLRAAEQEPAINEIYHFDFLEAREIGLKHNSSFYSKHMVMPKVEITSDLFFGATNHGRKKRAEEYKQEFEKRGIKPNYFILPLKGNEQAGYLSYTEYLERTAHSRGILELVREGQRGVTLRTFESLYFEKKLVTDNEAVKHYHFYDPQNIFLLQERALDELPDFLATPYHPVDTALLEFFDAQAWAQRFLQQDQEIYRQYEYREVK</sequence>
<reference evidence="1 2" key="1">
    <citation type="submission" date="2015-06" db="EMBL/GenBank/DDBJ databases">
        <title>The Genome Sequence of Enterococcus durans 4EA1.</title>
        <authorList>
            <consortium name="The Broad Institute Genomics Platform"/>
            <consortium name="The Broad Institute Genome Sequencing Center for Infectious Disease"/>
            <person name="Earl A.M."/>
            <person name="Van Tyne D."/>
            <person name="Lebreton F."/>
            <person name="Saavedra J.T."/>
            <person name="Gilmore M.S."/>
            <person name="Manson Mcguire A."/>
            <person name="Clock S."/>
            <person name="Crupain M."/>
            <person name="Rangan U."/>
            <person name="Young S."/>
            <person name="Abouelleil A."/>
            <person name="Cao P."/>
            <person name="Chapman S.B."/>
            <person name="Griggs A."/>
            <person name="Priest M."/>
            <person name="Shea T."/>
            <person name="Wortman J."/>
            <person name="Nusbaum C."/>
            <person name="Birren B."/>
        </authorList>
    </citation>
    <scope>NUCLEOTIDE SEQUENCE [LARGE SCALE GENOMIC DNA]</scope>
    <source>
        <strain evidence="1 2">4EA1</strain>
    </source>
</reference>
<dbReference type="Proteomes" id="UP000252797">
    <property type="component" value="Unassembled WGS sequence"/>
</dbReference>
<evidence type="ECO:0000313" key="2">
    <source>
        <dbReference type="Proteomes" id="UP000252797"/>
    </source>
</evidence>
<accession>A0A367CH00</accession>
<dbReference type="AlphaFoldDB" id="A0A367CH00"/>
<proteinExistence type="predicted"/>
<name>A0A367CH00_9ENTE</name>
<evidence type="ECO:0000313" key="1">
    <source>
        <dbReference type="EMBL" id="RCA11776.1"/>
    </source>
</evidence>
<dbReference type="EMBL" id="LEPB01000002">
    <property type="protein sequence ID" value="RCA11776.1"/>
    <property type="molecule type" value="Genomic_DNA"/>
</dbReference>
<dbReference type="GeneID" id="56743337"/>
<gene>
    <name evidence="1" type="ORF">EA71_00690</name>
</gene>
<dbReference type="RefSeq" id="WP_081133963.1">
    <property type="nucleotide sequence ID" value="NZ_CP022930.1"/>
</dbReference>